<dbReference type="Proteomes" id="UP000295444">
    <property type="component" value="Unassembled WGS sequence"/>
</dbReference>
<dbReference type="EMBL" id="SNXZ01000001">
    <property type="protein sequence ID" value="TDQ05866.1"/>
    <property type="molecule type" value="Genomic_DNA"/>
</dbReference>
<feature type="transmembrane region" description="Helical" evidence="1">
    <location>
        <begin position="504"/>
        <end position="524"/>
    </location>
</feature>
<feature type="transmembrane region" description="Helical" evidence="1">
    <location>
        <begin position="464"/>
        <end position="488"/>
    </location>
</feature>
<dbReference type="RefSeq" id="WP_133848545.1">
    <property type="nucleotide sequence ID" value="NZ_SNXZ01000001.1"/>
</dbReference>
<dbReference type="AlphaFoldDB" id="A0A4R6SMW7"/>
<keyword evidence="1" id="KW-1133">Transmembrane helix</keyword>
<feature type="transmembrane region" description="Helical" evidence="1">
    <location>
        <begin position="536"/>
        <end position="558"/>
    </location>
</feature>
<comment type="caution">
    <text evidence="2">The sequence shown here is derived from an EMBL/GenBank/DDBJ whole genome shotgun (WGS) entry which is preliminary data.</text>
</comment>
<feature type="transmembrane region" description="Helical" evidence="1">
    <location>
        <begin position="260"/>
        <end position="282"/>
    </location>
</feature>
<name>A0A4R6SMW7_LABRH</name>
<feature type="transmembrane region" description="Helical" evidence="1">
    <location>
        <begin position="288"/>
        <end position="307"/>
    </location>
</feature>
<evidence type="ECO:0000256" key="1">
    <source>
        <dbReference type="SAM" id="Phobius"/>
    </source>
</evidence>
<feature type="transmembrane region" description="Helical" evidence="1">
    <location>
        <begin position="370"/>
        <end position="392"/>
    </location>
</feature>
<gene>
    <name evidence="2" type="ORF">EV186_1011844</name>
</gene>
<feature type="transmembrane region" description="Helical" evidence="1">
    <location>
        <begin position="336"/>
        <end position="358"/>
    </location>
</feature>
<evidence type="ECO:0000313" key="3">
    <source>
        <dbReference type="Proteomes" id="UP000295444"/>
    </source>
</evidence>
<feature type="transmembrane region" description="Helical" evidence="1">
    <location>
        <begin position="404"/>
        <end position="420"/>
    </location>
</feature>
<feature type="transmembrane region" description="Helical" evidence="1">
    <location>
        <begin position="228"/>
        <end position="248"/>
    </location>
</feature>
<keyword evidence="1" id="KW-0472">Membrane</keyword>
<feature type="transmembrane region" description="Helical" evidence="1">
    <location>
        <begin position="191"/>
        <end position="212"/>
    </location>
</feature>
<feature type="transmembrane region" description="Helical" evidence="1">
    <location>
        <begin position="570"/>
        <end position="589"/>
    </location>
</feature>
<feature type="transmembrane region" description="Helical" evidence="1">
    <location>
        <begin position="141"/>
        <end position="164"/>
    </location>
</feature>
<keyword evidence="3" id="KW-1185">Reference proteome</keyword>
<proteinExistence type="predicted"/>
<feature type="transmembrane region" description="Helical" evidence="1">
    <location>
        <begin position="96"/>
        <end position="118"/>
    </location>
</feature>
<sequence>MNSPTRTPAERGSAAARASAAKGEPHGLAAAPARLKAALGLSLLAAVTAAIALPLGVLRAAPHAGFSSGPLLFVLALLPTAVAVGLVAANRHLTGARVLVGAAVLAPGALLTDLQLVVDATRVARPEIVMPTSLTSLDAGLGAWLLLAAHVLTVAAGLCAVGYAGAAADSAFAEAVDNPDRPRSLTQARRLLGASLGCGVIIAVGSVLPALYSHDALLVAVDIVPSPWLVRVGSVLVAVAAVVALPWAAGTGNPAVHRGVSLGVLTAVAAVSVPPLAAGLVMARVGVAPGPILALVGAALAVGAALIPAKAEDADEAEDEHEAEITLGGNRLHKTAGVLGVLLGVGAVISAVTAVYVASVVGDSPAPAIVGAPTKLGLAAGVLVGVLGLVVATGGRAAQTARPAFVVALGALALPAAATLDDALGATRARDSIQGQSVPGADSWMTVLLQGQSGPAAEQVTLGAAFWLSVLLLVGAAIAAVVAGLAGVAEREELDLSDRPDNQVLWAPAGLAAVAAIGAFALPLVNAPNYRIPDLYSTFTVASAGQLLALIAVVAAVLQAPLARPARGAALLIGAAGVVGVRLLQFPLGSSRVPGASTGPGWWLALLTLALLVVAAAVAGSAEPEKRTR</sequence>
<feature type="transmembrane region" description="Helical" evidence="1">
    <location>
        <begin position="601"/>
        <end position="622"/>
    </location>
</feature>
<protein>
    <submittedName>
        <fullName evidence="2">Uncharacterized protein</fullName>
    </submittedName>
</protein>
<reference evidence="2 3" key="1">
    <citation type="submission" date="2019-03" db="EMBL/GenBank/DDBJ databases">
        <title>Genomic Encyclopedia of Type Strains, Phase IV (KMG-IV): sequencing the most valuable type-strain genomes for metagenomic binning, comparative biology and taxonomic classification.</title>
        <authorList>
            <person name="Goeker M."/>
        </authorList>
    </citation>
    <scope>NUCLEOTIDE SEQUENCE [LARGE SCALE GENOMIC DNA]</scope>
    <source>
        <strain evidence="2 3">DSM 45361</strain>
    </source>
</reference>
<feature type="transmembrane region" description="Helical" evidence="1">
    <location>
        <begin position="37"/>
        <end position="58"/>
    </location>
</feature>
<accession>A0A4R6SMW7</accession>
<organism evidence="2 3">
    <name type="scientific">Labedaea rhizosphaerae</name>
    <dbReference type="NCBI Taxonomy" id="598644"/>
    <lineage>
        <taxon>Bacteria</taxon>
        <taxon>Bacillati</taxon>
        <taxon>Actinomycetota</taxon>
        <taxon>Actinomycetes</taxon>
        <taxon>Pseudonocardiales</taxon>
        <taxon>Pseudonocardiaceae</taxon>
        <taxon>Labedaea</taxon>
    </lineage>
</organism>
<keyword evidence="1" id="KW-0812">Transmembrane</keyword>
<feature type="transmembrane region" description="Helical" evidence="1">
    <location>
        <begin position="70"/>
        <end position="89"/>
    </location>
</feature>
<evidence type="ECO:0000313" key="2">
    <source>
        <dbReference type="EMBL" id="TDQ05866.1"/>
    </source>
</evidence>